<dbReference type="Pfam" id="PF12796">
    <property type="entry name" value="Ank_2"/>
    <property type="match status" value="2"/>
</dbReference>
<evidence type="ECO:0000256" key="2">
    <source>
        <dbReference type="ARBA" id="ARBA00023043"/>
    </source>
</evidence>
<evidence type="ECO:0000256" key="3">
    <source>
        <dbReference type="PROSITE-ProRule" id="PRU00023"/>
    </source>
</evidence>
<dbReference type="PROSITE" id="PS50297">
    <property type="entry name" value="ANK_REP_REGION"/>
    <property type="match status" value="1"/>
</dbReference>
<proteinExistence type="predicted"/>
<keyword evidence="1" id="KW-0677">Repeat</keyword>
<evidence type="ECO:0000256" key="1">
    <source>
        <dbReference type="ARBA" id="ARBA00022737"/>
    </source>
</evidence>
<protein>
    <submittedName>
        <fullName evidence="4">Uncharacterized protein</fullName>
    </submittedName>
</protein>
<dbReference type="Gene3D" id="1.25.40.20">
    <property type="entry name" value="Ankyrin repeat-containing domain"/>
    <property type="match status" value="4"/>
</dbReference>
<dbReference type="PANTHER" id="PTHR24188:SF29">
    <property type="entry name" value="GH09064P"/>
    <property type="match status" value="1"/>
</dbReference>
<keyword evidence="2 3" id="KW-0040">ANK repeat</keyword>
<dbReference type="AlphaFoldDB" id="A0A7R9WY97"/>
<gene>
    <name evidence="4" type="ORF">CAUS1442_LOCUS11752</name>
</gene>
<sequence length="344" mass="37758">MAERATIEDNRGGHPPMVPASICCDHALQAALEGDLKTVQTFVDQERAKVSANDFKAAFASTQYISGTIRGKSTLIHNACIGGHLSIVEYLVSTCGANVNSTTKYGTVPLHGACAQGHLEVVKYLVTSCGADVNVRNQVNLRPLNLACRYGHMSVVHCLCDSGRIDVSIFGPNQPNPLHWACCKGHLNIARYLVDRFDINVDVRDSTSHTALLFACLSDNFHLVKYLVEQCGANPNLADLRFENSSLHTACSRGHERIVAFLLSLDNLETVSRNTVDDTPFHDACEGQHLDVVERWLASGRAWGDERDGSDSSLLEIAARHGDEELMETFLRFLPQGRTSNLIR</sequence>
<dbReference type="SMART" id="SM00248">
    <property type="entry name" value="ANK"/>
    <property type="match status" value="8"/>
</dbReference>
<dbReference type="InterPro" id="IPR002110">
    <property type="entry name" value="Ankyrin_rpt"/>
</dbReference>
<dbReference type="SUPFAM" id="SSF48403">
    <property type="entry name" value="Ankyrin repeat"/>
    <property type="match status" value="1"/>
</dbReference>
<dbReference type="EMBL" id="HBEF01019094">
    <property type="protein sequence ID" value="CAD8339619.1"/>
    <property type="molecule type" value="Transcribed_RNA"/>
</dbReference>
<organism evidence="4">
    <name type="scientific">Craspedostauros australis</name>
    <dbReference type="NCBI Taxonomy" id="1486917"/>
    <lineage>
        <taxon>Eukaryota</taxon>
        <taxon>Sar</taxon>
        <taxon>Stramenopiles</taxon>
        <taxon>Ochrophyta</taxon>
        <taxon>Bacillariophyta</taxon>
        <taxon>Bacillariophyceae</taxon>
        <taxon>Bacillariophycidae</taxon>
        <taxon>Naviculales</taxon>
        <taxon>Naviculaceae</taxon>
        <taxon>Craspedostauros</taxon>
    </lineage>
</organism>
<dbReference type="InterPro" id="IPR036770">
    <property type="entry name" value="Ankyrin_rpt-contain_sf"/>
</dbReference>
<dbReference type="PROSITE" id="PS50088">
    <property type="entry name" value="ANK_REPEAT"/>
    <property type="match status" value="1"/>
</dbReference>
<accession>A0A7R9WY97</accession>
<reference evidence="4" key="1">
    <citation type="submission" date="2021-01" db="EMBL/GenBank/DDBJ databases">
        <authorList>
            <person name="Corre E."/>
            <person name="Pelletier E."/>
            <person name="Niang G."/>
            <person name="Scheremetjew M."/>
            <person name="Finn R."/>
            <person name="Kale V."/>
            <person name="Holt S."/>
            <person name="Cochrane G."/>
            <person name="Meng A."/>
            <person name="Brown T."/>
            <person name="Cohen L."/>
        </authorList>
    </citation>
    <scope>NUCLEOTIDE SEQUENCE</scope>
    <source>
        <strain evidence="4">CCMP3328</strain>
    </source>
</reference>
<feature type="repeat" description="ANK" evidence="3">
    <location>
        <begin position="105"/>
        <end position="138"/>
    </location>
</feature>
<dbReference type="PANTHER" id="PTHR24188">
    <property type="entry name" value="ANKYRIN REPEAT PROTEIN"/>
    <property type="match status" value="1"/>
</dbReference>
<evidence type="ECO:0000313" key="4">
    <source>
        <dbReference type="EMBL" id="CAD8339619.1"/>
    </source>
</evidence>
<name>A0A7R9WY97_9STRA</name>